<dbReference type="Proteomes" id="UP000827986">
    <property type="component" value="Unassembled WGS sequence"/>
</dbReference>
<evidence type="ECO:0000313" key="2">
    <source>
        <dbReference type="Proteomes" id="UP000827986"/>
    </source>
</evidence>
<comment type="caution">
    <text evidence="1">The sequence shown here is derived from an EMBL/GenBank/DDBJ whole genome shotgun (WGS) entry which is preliminary data.</text>
</comment>
<dbReference type="EMBL" id="JAHDVG010000468">
    <property type="protein sequence ID" value="KAH1181744.1"/>
    <property type="molecule type" value="Genomic_DNA"/>
</dbReference>
<dbReference type="AlphaFoldDB" id="A0A9D3XJJ6"/>
<organism evidence="1 2">
    <name type="scientific">Mauremys mutica</name>
    <name type="common">yellowpond turtle</name>
    <dbReference type="NCBI Taxonomy" id="74926"/>
    <lineage>
        <taxon>Eukaryota</taxon>
        <taxon>Metazoa</taxon>
        <taxon>Chordata</taxon>
        <taxon>Craniata</taxon>
        <taxon>Vertebrata</taxon>
        <taxon>Euteleostomi</taxon>
        <taxon>Archelosauria</taxon>
        <taxon>Testudinata</taxon>
        <taxon>Testudines</taxon>
        <taxon>Cryptodira</taxon>
        <taxon>Durocryptodira</taxon>
        <taxon>Testudinoidea</taxon>
        <taxon>Geoemydidae</taxon>
        <taxon>Geoemydinae</taxon>
        <taxon>Mauremys</taxon>
    </lineage>
</organism>
<evidence type="ECO:0000313" key="1">
    <source>
        <dbReference type="EMBL" id="KAH1181744.1"/>
    </source>
</evidence>
<reference evidence="1" key="1">
    <citation type="submission" date="2021-09" db="EMBL/GenBank/DDBJ databases">
        <title>The genome of Mauremys mutica provides insights into the evolution of semi-aquatic lifestyle.</title>
        <authorList>
            <person name="Gong S."/>
            <person name="Gao Y."/>
        </authorList>
    </citation>
    <scope>NUCLEOTIDE SEQUENCE</scope>
    <source>
        <strain evidence="1">MM-2020</strain>
        <tissue evidence="1">Muscle</tissue>
    </source>
</reference>
<sequence length="84" mass="9418">MSVCLCKISCKEPGTLKEADRHGKVKIKQESCFSIFLLVLVMRVPPWGGNGDALCPHSRYSGTDLVIVIYVFVASRPDYRNVHH</sequence>
<keyword evidence="2" id="KW-1185">Reference proteome</keyword>
<name>A0A9D3XJJ6_9SAUR</name>
<accession>A0A9D3XJJ6</accession>
<gene>
    <name evidence="1" type="ORF">KIL84_005470</name>
</gene>
<proteinExistence type="predicted"/>
<protein>
    <submittedName>
        <fullName evidence="1">Uncharacterized protein</fullName>
    </submittedName>
</protein>